<comment type="catalytic activity">
    <reaction evidence="11">
        <text>apo-[peptidyl-carrier protein] + CoA = holo-[peptidyl-carrier protein] + adenosine 3',5'-bisphosphate + H(+)</text>
        <dbReference type="Rhea" id="RHEA:46228"/>
        <dbReference type="Rhea" id="RHEA-COMP:11479"/>
        <dbReference type="Rhea" id="RHEA-COMP:11480"/>
        <dbReference type="ChEBI" id="CHEBI:15378"/>
        <dbReference type="ChEBI" id="CHEBI:29999"/>
        <dbReference type="ChEBI" id="CHEBI:57287"/>
        <dbReference type="ChEBI" id="CHEBI:58343"/>
        <dbReference type="ChEBI" id="CHEBI:64479"/>
    </reaction>
</comment>
<dbReference type="InterPro" id="IPR037143">
    <property type="entry name" value="4-PPantetheinyl_Trfase_dom_sf"/>
</dbReference>
<sequence>MFTPATPLTVPESPFLLAAGTTPGDPLLAWCQFDQQHWQAELHQRWQLPLPAALEKAVIKRKSEHLASRWLARAVMSQFGVADFLLLSAPDRSPCWPAGVQASLSHSQNQVVIAATREPLCVGVDVEQVMAARTAQETADMLMNAQERALLQQIALPFATGATLLFSLKESVYKALWPQLHQPMEFLQAELIQLDLTTHTARLRLTQDFSAQFNRQTLLQARFSQSEQRVVTLVTHPLVPQ</sequence>
<evidence type="ECO:0000256" key="12">
    <source>
        <dbReference type="PIRSR" id="PIRSR603542-1"/>
    </source>
</evidence>
<evidence type="ECO:0000256" key="5">
    <source>
        <dbReference type="ARBA" id="ARBA00019087"/>
    </source>
</evidence>
<dbReference type="InterPro" id="IPR041354">
    <property type="entry name" value="4PPT_N"/>
</dbReference>
<feature type="binding site" evidence="12">
    <location>
        <position position="61"/>
    </location>
    <ligand>
        <name>CoA</name>
        <dbReference type="ChEBI" id="CHEBI:57287"/>
    </ligand>
</feature>
<comment type="cofactor">
    <cofactor evidence="13">
        <name>Mg(2+)</name>
        <dbReference type="ChEBI" id="CHEBI:18420"/>
    </cofactor>
</comment>
<reference evidence="16 17" key="1">
    <citation type="journal article" date="2017" name="Antonie Van Leeuwenhoek">
        <title>Phylogenomic resolution of the bacterial genus Pantoea and its relationship with Erwinia and Tatumella.</title>
        <authorList>
            <person name="Palmer M."/>
            <person name="Steenkamp E.T."/>
            <person name="Coetzee M.P."/>
            <person name="Chan W.Y."/>
            <person name="van Zyl E."/>
            <person name="De Maayer P."/>
            <person name="Coutinho T.A."/>
            <person name="Blom J."/>
            <person name="Smits T.H."/>
            <person name="Duffy B."/>
            <person name="Venter S.N."/>
        </authorList>
    </citation>
    <scope>NUCLEOTIDE SEQUENCE [LARGE SCALE GENOMIC DNA]</scope>
    <source>
        <strain evidence="16 17">LMG 2657</strain>
    </source>
</reference>
<evidence type="ECO:0000256" key="4">
    <source>
        <dbReference type="ARBA" id="ARBA00011503"/>
    </source>
</evidence>
<proteinExistence type="inferred from homology"/>
<dbReference type="GO" id="GO:0005886">
    <property type="term" value="C:plasma membrane"/>
    <property type="evidence" value="ECO:0007669"/>
    <property type="project" value="TreeGrafter"/>
</dbReference>
<dbReference type="Proteomes" id="UP000193749">
    <property type="component" value="Unassembled WGS sequence"/>
</dbReference>
<feature type="binding site" evidence="12">
    <location>
        <position position="174"/>
    </location>
    <ligand>
        <name>CoA</name>
        <dbReference type="ChEBI" id="CHEBI:57287"/>
    </ligand>
</feature>
<evidence type="ECO:0000256" key="9">
    <source>
        <dbReference type="ARBA" id="ARBA00031996"/>
    </source>
</evidence>
<dbReference type="OrthoDB" id="8210607at2"/>
<evidence type="ECO:0000256" key="8">
    <source>
        <dbReference type="ARBA" id="ARBA00029894"/>
    </source>
</evidence>
<feature type="domain" description="4'-phosphopantetheinyl transferase" evidence="14">
    <location>
        <begin position="122"/>
        <end position="215"/>
    </location>
</feature>
<dbReference type="PANTHER" id="PTHR38096">
    <property type="entry name" value="ENTEROBACTIN SYNTHASE COMPONENT D"/>
    <property type="match status" value="1"/>
</dbReference>
<dbReference type="EMBL" id="MLJI01000001">
    <property type="protein sequence ID" value="ORM94256.1"/>
    <property type="molecule type" value="Genomic_DNA"/>
</dbReference>
<comment type="caution">
    <text evidence="16">The sequence shown here is derived from an EMBL/GenBank/DDBJ whole genome shotgun (WGS) entry which is preliminary data.</text>
</comment>
<comment type="pathway">
    <text evidence="2">Siderophore biosynthesis; enterobactin biosynthesis.</text>
</comment>
<evidence type="ECO:0000256" key="3">
    <source>
        <dbReference type="ARBA" id="ARBA00008342"/>
    </source>
</evidence>
<accession>A0A1X1EW39</accession>
<dbReference type="SUPFAM" id="SSF56214">
    <property type="entry name" value="4'-phosphopantetheinyl transferase"/>
    <property type="match status" value="1"/>
</dbReference>
<dbReference type="Gene3D" id="3.90.470.20">
    <property type="entry name" value="4'-phosphopantetheinyl transferase domain"/>
    <property type="match status" value="1"/>
</dbReference>
<evidence type="ECO:0000259" key="15">
    <source>
        <dbReference type="Pfam" id="PF17837"/>
    </source>
</evidence>
<dbReference type="AlphaFoldDB" id="A0A1X1EW39"/>
<keyword evidence="13" id="KW-0479">Metal-binding</keyword>
<dbReference type="GO" id="GO:0000287">
    <property type="term" value="F:magnesium ion binding"/>
    <property type="evidence" value="ECO:0007669"/>
    <property type="project" value="InterPro"/>
</dbReference>
<dbReference type="UniPathway" id="UPA00017"/>
<evidence type="ECO:0000313" key="17">
    <source>
        <dbReference type="Proteomes" id="UP000193749"/>
    </source>
</evidence>
<gene>
    <name evidence="16" type="ORF">HA50_13190</name>
</gene>
<comment type="similarity">
    <text evidence="3">Belongs to the P-Pant transferase superfamily. EntD family.</text>
</comment>
<protein>
    <recommendedName>
        <fullName evidence="5">Enterobactin synthase component D</fullName>
    </recommendedName>
    <alternativeName>
        <fullName evidence="8">4'-phosphopantetheinyl transferase EntD</fullName>
    </alternativeName>
    <alternativeName>
        <fullName evidence="9">Enterochelin synthase D</fullName>
    </alternativeName>
</protein>
<comment type="subunit">
    <text evidence="4">EntB, EntD, EntE, and EntF form a multienzyme complex called enterobactin synthase.</text>
</comment>
<evidence type="ECO:0000256" key="2">
    <source>
        <dbReference type="ARBA" id="ARBA00004993"/>
    </source>
</evidence>
<evidence type="ECO:0000256" key="1">
    <source>
        <dbReference type="ARBA" id="ARBA00003937"/>
    </source>
</evidence>
<keyword evidence="6 16" id="KW-0808">Transferase</keyword>
<feature type="binding site" evidence="12">
    <location>
        <position position="170"/>
    </location>
    <ligand>
        <name>CoA</name>
        <dbReference type="ChEBI" id="CHEBI:57287"/>
    </ligand>
</feature>
<evidence type="ECO:0000256" key="13">
    <source>
        <dbReference type="PIRSR" id="PIRSR603542-2"/>
    </source>
</evidence>
<feature type="binding site" evidence="13">
    <location>
        <position position="125"/>
    </location>
    <ligand>
        <name>Mg(2+)</name>
        <dbReference type="ChEBI" id="CHEBI:18420"/>
    </ligand>
</feature>
<evidence type="ECO:0000256" key="6">
    <source>
        <dbReference type="ARBA" id="ARBA00022679"/>
    </source>
</evidence>
<feature type="binding site" evidence="12">
    <location>
        <begin position="105"/>
        <end position="106"/>
    </location>
    <ligand>
        <name>CoA</name>
        <dbReference type="ChEBI" id="CHEBI:57287"/>
    </ligand>
</feature>
<feature type="domain" description="4'-phosphopantetheinyl transferase N-terminal" evidence="15">
    <location>
        <begin position="52"/>
        <end position="114"/>
    </location>
</feature>
<dbReference type="STRING" id="55209.HA50_13190"/>
<dbReference type="GO" id="GO:0008897">
    <property type="term" value="F:holo-[acyl-carrier-protein] synthase activity"/>
    <property type="evidence" value="ECO:0007669"/>
    <property type="project" value="InterPro"/>
</dbReference>
<feature type="binding site" evidence="12">
    <location>
        <position position="125"/>
    </location>
    <ligand>
        <name>CoA</name>
        <dbReference type="ChEBI" id="CHEBI:57287"/>
    </ligand>
</feature>
<keyword evidence="7" id="KW-0259">Enterobactin biosynthesis</keyword>
<evidence type="ECO:0000256" key="11">
    <source>
        <dbReference type="ARBA" id="ARBA00049191"/>
    </source>
</evidence>
<evidence type="ECO:0000259" key="14">
    <source>
        <dbReference type="Pfam" id="PF01648"/>
    </source>
</evidence>
<dbReference type="PRINTS" id="PR01399">
    <property type="entry name" value="ENTSNTHTASED"/>
</dbReference>
<keyword evidence="13" id="KW-0460">Magnesium</keyword>
<dbReference type="Pfam" id="PF17837">
    <property type="entry name" value="4PPT_N"/>
    <property type="match status" value="1"/>
</dbReference>
<dbReference type="Pfam" id="PF01648">
    <property type="entry name" value="ACPS"/>
    <property type="match status" value="1"/>
</dbReference>
<dbReference type="PANTHER" id="PTHR38096:SF1">
    <property type="entry name" value="ENTEROBACTIN SYNTHASE COMPONENT D"/>
    <property type="match status" value="1"/>
</dbReference>
<evidence type="ECO:0000256" key="7">
    <source>
        <dbReference type="ARBA" id="ARBA00023191"/>
    </source>
</evidence>
<keyword evidence="17" id="KW-1185">Reference proteome</keyword>
<comment type="catalytic activity">
    <reaction evidence="10">
        <text>apo-[aryl-carrier protein] + CoA = holo-[aryl-carrier protein] + adenosine 3',5'-bisphosphate + H(+)</text>
        <dbReference type="Rhea" id="RHEA:48404"/>
        <dbReference type="Rhea" id="RHEA-COMP:15903"/>
        <dbReference type="Rhea" id="RHEA-COMP:17557"/>
        <dbReference type="ChEBI" id="CHEBI:15378"/>
        <dbReference type="ChEBI" id="CHEBI:29999"/>
        <dbReference type="ChEBI" id="CHEBI:57287"/>
        <dbReference type="ChEBI" id="CHEBI:58343"/>
        <dbReference type="ChEBI" id="CHEBI:64479"/>
    </reaction>
</comment>
<dbReference type="GO" id="GO:0009366">
    <property type="term" value="C:enterobactin synthetase complex"/>
    <property type="evidence" value="ECO:0007669"/>
    <property type="project" value="InterPro"/>
</dbReference>
<dbReference type="RefSeq" id="WP_084876088.1">
    <property type="nucleotide sequence ID" value="NZ_JAGGMY010000001.1"/>
</dbReference>
<feature type="binding site" evidence="12">
    <location>
        <position position="69"/>
    </location>
    <ligand>
        <name>CoA</name>
        <dbReference type="ChEBI" id="CHEBI:57287"/>
    </ligand>
</feature>
<feature type="binding site" evidence="13">
    <location>
        <position position="127"/>
    </location>
    <ligand>
        <name>Mg(2+)</name>
        <dbReference type="ChEBI" id="CHEBI:18420"/>
    </ligand>
</feature>
<evidence type="ECO:0000313" key="16">
    <source>
        <dbReference type="EMBL" id="ORM94256.1"/>
    </source>
</evidence>
<dbReference type="InterPro" id="IPR003542">
    <property type="entry name" value="Enbac_synth_compD-like"/>
</dbReference>
<evidence type="ECO:0000256" key="10">
    <source>
        <dbReference type="ARBA" id="ARBA00049176"/>
    </source>
</evidence>
<name>A0A1X1EW39_PANCY</name>
<comment type="function">
    <text evidence="1">Involved in the biosynthesis of the siderophore enterobactin (enterochelin), which is a macrocyclic trimeric lactone of N-(2,3-dihydroxybenzoyl)-serine. The serine trilactone serves as a scaffolding for the three catechol functionalities that provide hexadentate coordination for the tightly ligated iron(2+) atoms. Plays an essential role in the assembly of the enterobactin by catalyzing the transfer of the 4'-phosphopantetheine (Ppant) moiety from coenzyme A to the apo-domains of both EntB (ArCP domain) and EntF (PCP domain) to yield their holo-forms which make them competent for the activation of 2,3-dihydroxybenzoate (DHB) and L-serine, respectively.</text>
</comment>
<dbReference type="GO" id="GO:0009239">
    <property type="term" value="P:enterobactin biosynthetic process"/>
    <property type="evidence" value="ECO:0007669"/>
    <property type="project" value="UniProtKB-UniPathway"/>
</dbReference>
<dbReference type="InterPro" id="IPR008278">
    <property type="entry name" value="4-PPantetheinyl_Trfase_dom"/>
</dbReference>
<organism evidence="16 17">
    <name type="scientific">Pantoea cypripedii</name>
    <name type="common">Pectobacterium cypripedii</name>
    <name type="synonym">Erwinia cypripedii</name>
    <dbReference type="NCBI Taxonomy" id="55209"/>
    <lineage>
        <taxon>Bacteria</taxon>
        <taxon>Pseudomonadati</taxon>
        <taxon>Pseudomonadota</taxon>
        <taxon>Gammaproteobacteria</taxon>
        <taxon>Enterobacterales</taxon>
        <taxon>Erwiniaceae</taxon>
        <taxon>Pantoea</taxon>
    </lineage>
</organism>